<dbReference type="Proteomes" id="UP001604002">
    <property type="component" value="Unassembled WGS sequence"/>
</dbReference>
<evidence type="ECO:0000313" key="2">
    <source>
        <dbReference type="EMBL" id="MFG1374943.1"/>
    </source>
</evidence>
<sequence>MSLERRSLMAMPSQRVLLVASLALNLFFAGAAVAVALHRMHGPPPAGRSQTVHIDRLAATLPAADAAVLRARFGEIAGSLAAAEQASRLAQDKARSAISATPFDESAGDQAFVELRAARRAVWLIVHKAILDAAKGMSQEGRDQLATWVPPGSTRTGGTAEQTKPPASKGGK</sequence>
<dbReference type="InterPro" id="IPR025961">
    <property type="entry name" value="Metal_resist"/>
</dbReference>
<reference evidence="2 3" key="1">
    <citation type="submission" date="2024-02" db="EMBL/GenBank/DDBJ databases">
        <title>Expansion and revision of Xanthobacter and proposal of Roseixanthobacter gen. nov.</title>
        <authorList>
            <person name="Soltysiak M.P.M."/>
            <person name="Jalihal A."/>
            <person name="Ory A."/>
            <person name="Chrisophersen C."/>
            <person name="Lee A.D."/>
            <person name="Boulton J."/>
            <person name="Springer M."/>
        </authorList>
    </citation>
    <scope>NUCLEOTIDE SEQUENCE [LARGE SCALE GENOMIC DNA]</scope>
    <source>
        <strain evidence="2 3">23A</strain>
    </source>
</reference>
<keyword evidence="3" id="KW-1185">Reference proteome</keyword>
<comment type="caution">
    <text evidence="2">The sequence shown here is derived from an EMBL/GenBank/DDBJ whole genome shotgun (WGS) entry which is preliminary data.</text>
</comment>
<protein>
    <submittedName>
        <fullName evidence="2">Periplasmic heavy metal sensor</fullName>
    </submittedName>
</protein>
<dbReference type="EMBL" id="JBAFVH010000018">
    <property type="protein sequence ID" value="MFG1374943.1"/>
    <property type="molecule type" value="Genomic_DNA"/>
</dbReference>
<dbReference type="RefSeq" id="WP_393994503.1">
    <property type="nucleotide sequence ID" value="NZ_JBAFVH010000018.1"/>
</dbReference>
<feature type="region of interest" description="Disordered" evidence="1">
    <location>
        <begin position="136"/>
        <end position="172"/>
    </location>
</feature>
<evidence type="ECO:0000256" key="1">
    <source>
        <dbReference type="SAM" id="MobiDB-lite"/>
    </source>
</evidence>
<evidence type="ECO:0000313" key="3">
    <source>
        <dbReference type="Proteomes" id="UP001604002"/>
    </source>
</evidence>
<organism evidence="2 3">
    <name type="scientific">Xanthobacter oligotrophicus</name>
    <dbReference type="NCBI Taxonomy" id="2607286"/>
    <lineage>
        <taxon>Bacteria</taxon>
        <taxon>Pseudomonadati</taxon>
        <taxon>Pseudomonadota</taxon>
        <taxon>Alphaproteobacteria</taxon>
        <taxon>Hyphomicrobiales</taxon>
        <taxon>Xanthobacteraceae</taxon>
        <taxon>Xanthobacter</taxon>
    </lineage>
</organism>
<name>A0ABW7A4Y3_9HYPH</name>
<dbReference type="Pfam" id="PF13801">
    <property type="entry name" value="Metal_resist"/>
    <property type="match status" value="1"/>
</dbReference>
<gene>
    <name evidence="2" type="ORF">V5F32_22415</name>
</gene>
<accession>A0ABW7A4Y3</accession>
<proteinExistence type="predicted"/>
<feature type="compositionally biased region" description="Polar residues" evidence="1">
    <location>
        <begin position="153"/>
        <end position="162"/>
    </location>
</feature>